<protein>
    <recommendedName>
        <fullName evidence="2">RNA 2',3'-cyclic phosphodiesterase</fullName>
        <shortName evidence="2">RNA 2',3'-CPDase</shortName>
        <ecNumber evidence="2">3.1.4.58</ecNumber>
    </recommendedName>
</protein>
<comment type="function">
    <text evidence="2">Hydrolyzes RNA 2',3'-cyclic phosphodiester to an RNA 2'-phosphomonoester.</text>
</comment>
<dbReference type="GO" id="GO:0004113">
    <property type="term" value="F:2',3'-cyclic-nucleotide 3'-phosphodiesterase activity"/>
    <property type="evidence" value="ECO:0007669"/>
    <property type="project" value="InterPro"/>
</dbReference>
<organism evidence="3 4">
    <name type="scientific">Phenylobacterium parvum</name>
    <dbReference type="NCBI Taxonomy" id="2201350"/>
    <lineage>
        <taxon>Bacteria</taxon>
        <taxon>Pseudomonadati</taxon>
        <taxon>Pseudomonadota</taxon>
        <taxon>Alphaproteobacteria</taxon>
        <taxon>Caulobacterales</taxon>
        <taxon>Caulobacteraceae</taxon>
        <taxon>Phenylobacterium</taxon>
    </lineage>
</organism>
<dbReference type="RefSeq" id="WP_110448937.1">
    <property type="nucleotide sequence ID" value="NZ_CP029479.1"/>
</dbReference>
<dbReference type="EC" id="3.1.4.58" evidence="2"/>
<comment type="catalytic activity">
    <reaction evidence="2">
        <text>a 3'-end 2',3'-cyclophospho-ribonucleotide-RNA + H2O = a 3'-end 2'-phospho-ribonucleotide-RNA + H(+)</text>
        <dbReference type="Rhea" id="RHEA:11828"/>
        <dbReference type="Rhea" id="RHEA-COMP:10464"/>
        <dbReference type="Rhea" id="RHEA-COMP:17353"/>
        <dbReference type="ChEBI" id="CHEBI:15377"/>
        <dbReference type="ChEBI" id="CHEBI:15378"/>
        <dbReference type="ChEBI" id="CHEBI:83064"/>
        <dbReference type="ChEBI" id="CHEBI:173113"/>
        <dbReference type="EC" id="3.1.4.58"/>
    </reaction>
</comment>
<dbReference type="Gene3D" id="3.90.1140.10">
    <property type="entry name" value="Cyclic phosphodiesterase"/>
    <property type="match status" value="1"/>
</dbReference>
<reference evidence="4" key="1">
    <citation type="submission" date="2018-05" db="EMBL/GenBank/DDBJ databases">
        <title>Genome sequencing of Phenylobacterium sp. HYN0004.</title>
        <authorList>
            <person name="Yi H."/>
            <person name="Baek C."/>
        </authorList>
    </citation>
    <scope>NUCLEOTIDE SEQUENCE [LARGE SCALE GENOMIC DNA]</scope>
    <source>
        <strain evidence="4">HYN0004</strain>
    </source>
</reference>
<dbReference type="OrthoDB" id="9793819at2"/>
<evidence type="ECO:0000256" key="2">
    <source>
        <dbReference type="HAMAP-Rule" id="MF_01940"/>
    </source>
</evidence>
<accession>A0A2Z3HXY1</accession>
<dbReference type="InterPro" id="IPR004175">
    <property type="entry name" value="RNA_CPDase"/>
</dbReference>
<feature type="active site" description="Proton donor" evidence="2">
    <location>
        <position position="37"/>
    </location>
</feature>
<feature type="short sequence motif" description="HXTX 2" evidence="2">
    <location>
        <begin position="121"/>
        <end position="124"/>
    </location>
</feature>
<dbReference type="Proteomes" id="UP000247763">
    <property type="component" value="Chromosome"/>
</dbReference>
<dbReference type="InterPro" id="IPR009097">
    <property type="entry name" value="Cyclic_Pdiesterase"/>
</dbReference>
<dbReference type="EMBL" id="CP029479">
    <property type="protein sequence ID" value="AWM76368.1"/>
    <property type="molecule type" value="Genomic_DNA"/>
</dbReference>
<sequence length="184" mass="20042">MIRLFAALDLPDEAAEALAPFQRGLSGGEWRPREALHVTLKFAGDLREDMADDLAAELVRVGGAPLDVELAGAGAFGEGRDIHAVWARVTPSEPLSRLARACEVAGRRAGLAADARAYTPHVTLAYLKRPAPEAVARWLAFAEALKVPAFRLHQFGLYSSWRGPDGSRYRLERSYPLDRRAGPA</sequence>
<dbReference type="KEGG" id="phb:HYN04_00480"/>
<keyword evidence="4" id="KW-1185">Reference proteome</keyword>
<dbReference type="SUPFAM" id="SSF55144">
    <property type="entry name" value="LigT-like"/>
    <property type="match status" value="1"/>
</dbReference>
<evidence type="ECO:0000313" key="4">
    <source>
        <dbReference type="Proteomes" id="UP000247763"/>
    </source>
</evidence>
<dbReference type="PANTHER" id="PTHR35561:SF1">
    <property type="entry name" value="RNA 2',3'-CYCLIC PHOSPHODIESTERASE"/>
    <property type="match status" value="1"/>
</dbReference>
<gene>
    <name evidence="3" type="primary">thpR</name>
    <name evidence="3" type="ORF">HYN04_00480</name>
</gene>
<feature type="active site" description="Proton acceptor" evidence="2">
    <location>
        <position position="121"/>
    </location>
</feature>
<dbReference type="Pfam" id="PF13563">
    <property type="entry name" value="2_5_RNA_ligase2"/>
    <property type="match status" value="1"/>
</dbReference>
<feature type="short sequence motif" description="HXTX 1" evidence="2">
    <location>
        <begin position="37"/>
        <end position="40"/>
    </location>
</feature>
<dbReference type="HAMAP" id="MF_01940">
    <property type="entry name" value="RNA_CPDase"/>
    <property type="match status" value="1"/>
</dbReference>
<evidence type="ECO:0000256" key="1">
    <source>
        <dbReference type="ARBA" id="ARBA00022801"/>
    </source>
</evidence>
<evidence type="ECO:0000313" key="3">
    <source>
        <dbReference type="EMBL" id="AWM76368.1"/>
    </source>
</evidence>
<dbReference type="PANTHER" id="PTHR35561">
    <property type="entry name" value="RNA 2',3'-CYCLIC PHOSPHODIESTERASE"/>
    <property type="match status" value="1"/>
</dbReference>
<proteinExistence type="inferred from homology"/>
<dbReference type="NCBIfam" id="TIGR02258">
    <property type="entry name" value="2_5_ligase"/>
    <property type="match status" value="1"/>
</dbReference>
<keyword evidence="1 2" id="KW-0378">Hydrolase</keyword>
<name>A0A2Z3HXY1_9CAUL</name>
<dbReference type="GO" id="GO:0008664">
    <property type="term" value="F:RNA 2',3'-cyclic 3'-phosphodiesterase activity"/>
    <property type="evidence" value="ECO:0007669"/>
    <property type="project" value="UniProtKB-EC"/>
</dbReference>
<comment type="similarity">
    <text evidence="2">Belongs to the 2H phosphoesterase superfamily. ThpR family.</text>
</comment>
<dbReference type="AlphaFoldDB" id="A0A2Z3HXY1"/>